<organism evidence="1 2">
    <name type="scientific">Vairimorpha ceranae</name>
    <dbReference type="NCBI Taxonomy" id="40302"/>
    <lineage>
        <taxon>Eukaryota</taxon>
        <taxon>Fungi</taxon>
        <taxon>Fungi incertae sedis</taxon>
        <taxon>Microsporidia</taxon>
        <taxon>Nosematidae</taxon>
        <taxon>Vairimorpha</taxon>
    </lineage>
</organism>
<dbReference type="AlphaFoldDB" id="A0A0F9WKA6"/>
<comment type="caution">
    <text evidence="1">The sequence shown here is derived from an EMBL/GenBank/DDBJ whole genome shotgun (WGS) entry which is preliminary data.</text>
</comment>
<dbReference type="VEuPathDB" id="MicrosporidiaDB:AAJ76_4190003"/>
<dbReference type="GeneID" id="36320538"/>
<dbReference type="EMBL" id="JPQZ01000418">
    <property type="protein sequence ID" value="KKO73588.1"/>
    <property type="molecule type" value="Genomic_DNA"/>
</dbReference>
<proteinExistence type="predicted"/>
<evidence type="ECO:0000313" key="2">
    <source>
        <dbReference type="Proteomes" id="UP000034350"/>
    </source>
</evidence>
<evidence type="ECO:0000313" key="1">
    <source>
        <dbReference type="EMBL" id="KKO73588.1"/>
    </source>
</evidence>
<accession>A0A0F9WKA6</accession>
<reference evidence="1 2" key="1">
    <citation type="journal article" date="2015" name="Environ. Microbiol.">
        <title>Genome analyses suggest the presence of polyploidy and recent human-driven expansions in eight global populations of the honeybee pathogen Nosema ceranae.</title>
        <authorList>
            <person name="Pelin A."/>
            <person name="Selman M."/>
            <person name="Aris-Brosou S."/>
            <person name="Farinelli L."/>
            <person name="Corradi N."/>
        </authorList>
    </citation>
    <scope>NUCLEOTIDE SEQUENCE [LARGE SCALE GENOMIC DNA]</scope>
    <source>
        <strain evidence="1 2">PA08 1199</strain>
    </source>
</reference>
<dbReference type="RefSeq" id="XP_024329330.1">
    <property type="nucleotide sequence ID" value="XM_024475592.1"/>
</dbReference>
<protein>
    <submittedName>
        <fullName evidence="1">Uncharacterized protein</fullName>
    </submittedName>
</protein>
<name>A0A0F9WKA6_9MICR</name>
<keyword evidence="2" id="KW-1185">Reference proteome</keyword>
<sequence>CTTICYDDQELIKLLNKLEKNFFNLKQAKSSPEFNNIYIIDVRNISDNDINLLKKFRVSYNSKFYDRKKKIINSITNICEHLKYQQISRHRYILIEKSLKLICQVFVFINDFNFYKGKKFKDYLSFDNRLKYQKYKFTVLFSNENFAEMITLIKKVLYQDRHFDHFKGETVINSLECLFIDITFIIENLKYYTDYLNEYEKIYMKYI</sequence>
<dbReference type="VEuPathDB" id="MicrosporidiaDB:NCER_101125"/>
<dbReference type="Proteomes" id="UP000034350">
    <property type="component" value="Unassembled WGS sequence"/>
</dbReference>
<gene>
    <name evidence="1" type="ORF">AAJ76_4190003</name>
</gene>
<feature type="non-terminal residue" evidence="1">
    <location>
        <position position="1"/>
    </location>
</feature>